<dbReference type="EMBL" id="LT554016">
    <property type="protein sequence ID" value="SAM02803.1"/>
    <property type="molecule type" value="Genomic_DNA"/>
</dbReference>
<protein>
    <submittedName>
        <fullName evidence="2">Uncharacterized protein</fullName>
    </submittedName>
</protein>
<keyword evidence="1" id="KW-0732">Signal</keyword>
<evidence type="ECO:0000313" key="3">
    <source>
        <dbReference type="Proteomes" id="UP000078561"/>
    </source>
</evidence>
<gene>
    <name evidence="2" type="primary">ABSGL_08619.1 scaffold 10421</name>
</gene>
<feature type="signal peptide" evidence="1">
    <location>
        <begin position="1"/>
        <end position="20"/>
    </location>
</feature>
<dbReference type="Proteomes" id="UP000078561">
    <property type="component" value="Unassembled WGS sequence"/>
</dbReference>
<dbReference type="InParanoid" id="A0A163JXZ1"/>
<reference evidence="2" key="1">
    <citation type="submission" date="2016-04" db="EMBL/GenBank/DDBJ databases">
        <authorList>
            <person name="Evans L.H."/>
            <person name="Alamgir A."/>
            <person name="Owens N."/>
            <person name="Weber N.D."/>
            <person name="Virtaneva K."/>
            <person name="Barbian K."/>
            <person name="Babar A."/>
            <person name="Rosenke K."/>
        </authorList>
    </citation>
    <scope>NUCLEOTIDE SEQUENCE [LARGE SCALE GENOMIC DNA]</scope>
    <source>
        <strain evidence="2">CBS 101.48</strain>
    </source>
</reference>
<evidence type="ECO:0000313" key="2">
    <source>
        <dbReference type="EMBL" id="SAM02803.1"/>
    </source>
</evidence>
<dbReference type="AlphaFoldDB" id="A0A163JXZ1"/>
<accession>A0A163JXZ1</accession>
<name>A0A163JXZ1_ABSGL</name>
<feature type="chain" id="PRO_5007843502" evidence="1">
    <location>
        <begin position="21"/>
        <end position="188"/>
    </location>
</feature>
<evidence type="ECO:0000256" key="1">
    <source>
        <dbReference type="SAM" id="SignalP"/>
    </source>
</evidence>
<proteinExistence type="predicted"/>
<dbReference type="OrthoDB" id="10521884at2759"/>
<organism evidence="2">
    <name type="scientific">Absidia glauca</name>
    <name type="common">Pin mould</name>
    <dbReference type="NCBI Taxonomy" id="4829"/>
    <lineage>
        <taxon>Eukaryota</taxon>
        <taxon>Fungi</taxon>
        <taxon>Fungi incertae sedis</taxon>
        <taxon>Mucoromycota</taxon>
        <taxon>Mucoromycotina</taxon>
        <taxon>Mucoromycetes</taxon>
        <taxon>Mucorales</taxon>
        <taxon>Cunninghamellaceae</taxon>
        <taxon>Absidia</taxon>
    </lineage>
</organism>
<sequence>MHRHTLALFFSLVLLSVTVAKTDEYPGLNDHEYPGLIDDEDPGLIDDEDPGLIDDEDPGLFDNHSPGLIDIDIFGLGGFGEERESLRGKPCRSVRNCGFGSLYCIDNICQEKQPGRDCLAEGSFYTGGKNCCSPMANPHQVNTPCRMISTSSCKDDRDCSIRNGWQNSKCCPNYSNGNGVCMPRTKKC</sequence>
<keyword evidence="3" id="KW-1185">Reference proteome</keyword>